<dbReference type="InterPro" id="IPR035965">
    <property type="entry name" value="PAS-like_dom_sf"/>
</dbReference>
<dbReference type="OrthoDB" id="9760752at2"/>
<dbReference type="GO" id="GO:0006355">
    <property type="term" value="P:regulation of DNA-templated transcription"/>
    <property type="evidence" value="ECO:0007669"/>
    <property type="project" value="InterPro"/>
</dbReference>
<gene>
    <name evidence="3" type="ORF">FRACA_410037</name>
</gene>
<dbReference type="InterPro" id="IPR052155">
    <property type="entry name" value="Biofilm_reg_signaling"/>
</dbReference>
<sequence length="568" mass="61757">MSGNRDSQPSDMFDTTAWKMFWRIVENCPVAIFATDAVGRHLFVNQPWSELTGLPRDEAVGHGLEQIVHPDDLATVSDHWRRLITHGDGFSLRIRLIAPGRPAPPAIMQAVETSAGDGRRRIVGTLTPASPPVPEGDRLAGDLLDTDLLGDDRLGDDPLEHDVLGRIAFTEDAFTEDAFTEDAFSEDAFSQDLFRPDIFRPDMFGSELFGQEILGRDALGPQAPGPQAPGPWAGRADGILPSGPDRYGIFDGLSGHDPFDEAAQALGASGAADDDDQPDHQVDGPRQTGDRPAHRRHPSGSGRVPPPGSAHPSGTGRRDTTREPPSGPPARSPDQGGSSAGEPRWTVPRPRRPVPGEPTPGRAGGANAAEERAPSYPRGALPPGAEWRAAVVLHRNEEADVRPTVPTELLRPHDDGDCGCMLAEMRRIEEACRDRERWLTTLLAELTTAVLIADRDGAVVAVNQLYCDLFDLAESPVDLVGTDCRRHLRPRAGLVDDPSGFAARLDTLLRRRRTLRREAVMFADGRVLERSHIALTSADGYRGHLWLYCDVTDRRILEAEIEGLISGL</sequence>
<dbReference type="RefSeq" id="WP_101833488.1">
    <property type="nucleotide sequence ID" value="NZ_FZMO01000346.1"/>
</dbReference>
<proteinExistence type="predicted"/>
<dbReference type="AlphaFoldDB" id="A0A2I2KWV3"/>
<feature type="compositionally biased region" description="Low complexity" evidence="1">
    <location>
        <begin position="359"/>
        <end position="368"/>
    </location>
</feature>
<feature type="region of interest" description="Disordered" evidence="1">
    <location>
        <begin position="217"/>
        <end position="382"/>
    </location>
</feature>
<evidence type="ECO:0000313" key="4">
    <source>
        <dbReference type="Proteomes" id="UP000234331"/>
    </source>
</evidence>
<feature type="compositionally biased region" description="Basic and acidic residues" evidence="1">
    <location>
        <begin position="278"/>
        <end position="292"/>
    </location>
</feature>
<keyword evidence="4" id="KW-1185">Reference proteome</keyword>
<dbReference type="CDD" id="cd00130">
    <property type="entry name" value="PAS"/>
    <property type="match status" value="1"/>
</dbReference>
<dbReference type="SUPFAM" id="SSF55785">
    <property type="entry name" value="PYP-like sensor domain (PAS domain)"/>
    <property type="match status" value="2"/>
</dbReference>
<dbReference type="InterPro" id="IPR013767">
    <property type="entry name" value="PAS_fold"/>
</dbReference>
<dbReference type="Proteomes" id="UP000234331">
    <property type="component" value="Unassembled WGS sequence"/>
</dbReference>
<feature type="compositionally biased region" description="Low complexity" evidence="1">
    <location>
        <begin position="261"/>
        <end position="271"/>
    </location>
</feature>
<evidence type="ECO:0000313" key="3">
    <source>
        <dbReference type="EMBL" id="SNQ50163.1"/>
    </source>
</evidence>
<dbReference type="PANTHER" id="PTHR44757">
    <property type="entry name" value="DIGUANYLATE CYCLASE DGCP"/>
    <property type="match status" value="1"/>
</dbReference>
<evidence type="ECO:0000256" key="1">
    <source>
        <dbReference type="SAM" id="MobiDB-lite"/>
    </source>
</evidence>
<dbReference type="InterPro" id="IPR000014">
    <property type="entry name" value="PAS"/>
</dbReference>
<dbReference type="PANTHER" id="PTHR44757:SF2">
    <property type="entry name" value="BIOFILM ARCHITECTURE MAINTENANCE PROTEIN MBAA"/>
    <property type="match status" value="1"/>
</dbReference>
<dbReference type="InterPro" id="IPR013656">
    <property type="entry name" value="PAS_4"/>
</dbReference>
<evidence type="ECO:0000259" key="2">
    <source>
        <dbReference type="PROSITE" id="PS50112"/>
    </source>
</evidence>
<dbReference type="Pfam" id="PF00989">
    <property type="entry name" value="PAS"/>
    <property type="match status" value="1"/>
</dbReference>
<protein>
    <submittedName>
        <fullName evidence="3">Putative Two-component hybrid sensor and regulator</fullName>
    </submittedName>
</protein>
<reference evidence="3 4" key="1">
    <citation type="submission" date="2017-06" db="EMBL/GenBank/DDBJ databases">
        <authorList>
            <person name="Kim H.J."/>
            <person name="Triplett B.A."/>
        </authorList>
    </citation>
    <scope>NUCLEOTIDE SEQUENCE [LARGE SCALE GENOMIC DNA]</scope>
    <source>
        <strain evidence="3">FRACA_ARgP5</strain>
    </source>
</reference>
<accession>A0A2I2KWV3</accession>
<dbReference type="Pfam" id="PF08448">
    <property type="entry name" value="PAS_4"/>
    <property type="match status" value="1"/>
</dbReference>
<feature type="domain" description="PAS" evidence="2">
    <location>
        <begin position="17"/>
        <end position="87"/>
    </location>
</feature>
<dbReference type="EMBL" id="FZMO01000346">
    <property type="protein sequence ID" value="SNQ50163.1"/>
    <property type="molecule type" value="Genomic_DNA"/>
</dbReference>
<dbReference type="PROSITE" id="PS50112">
    <property type="entry name" value="PAS"/>
    <property type="match status" value="1"/>
</dbReference>
<dbReference type="SMART" id="SM00091">
    <property type="entry name" value="PAS"/>
    <property type="match status" value="2"/>
</dbReference>
<dbReference type="NCBIfam" id="TIGR00229">
    <property type="entry name" value="sensory_box"/>
    <property type="match status" value="1"/>
</dbReference>
<name>A0A2I2KWV3_9ACTN</name>
<organism evidence="3 4">
    <name type="scientific">Frankia canadensis</name>
    <dbReference type="NCBI Taxonomy" id="1836972"/>
    <lineage>
        <taxon>Bacteria</taxon>
        <taxon>Bacillati</taxon>
        <taxon>Actinomycetota</taxon>
        <taxon>Actinomycetes</taxon>
        <taxon>Frankiales</taxon>
        <taxon>Frankiaceae</taxon>
        <taxon>Frankia</taxon>
    </lineage>
</organism>
<dbReference type="Gene3D" id="3.30.450.20">
    <property type="entry name" value="PAS domain"/>
    <property type="match status" value="2"/>
</dbReference>